<comment type="caution">
    <text evidence="9">The sequence shown here is derived from an EMBL/GenBank/DDBJ whole genome shotgun (WGS) entry which is preliminary data.</text>
</comment>
<dbReference type="GO" id="GO:0003729">
    <property type="term" value="F:mRNA binding"/>
    <property type="evidence" value="ECO:0007669"/>
    <property type="project" value="TreeGrafter"/>
</dbReference>
<organism evidence="9 10">
    <name type="scientific">Caenorhabditis nigoni</name>
    <dbReference type="NCBI Taxonomy" id="1611254"/>
    <lineage>
        <taxon>Eukaryota</taxon>
        <taxon>Metazoa</taxon>
        <taxon>Ecdysozoa</taxon>
        <taxon>Nematoda</taxon>
        <taxon>Chromadorea</taxon>
        <taxon>Rhabditida</taxon>
        <taxon>Rhabditina</taxon>
        <taxon>Rhabditomorpha</taxon>
        <taxon>Rhabditoidea</taxon>
        <taxon>Rhabditidae</taxon>
        <taxon>Peloderinae</taxon>
        <taxon>Caenorhabditis</taxon>
    </lineage>
</organism>
<dbReference type="PROSITE" id="PS50102">
    <property type="entry name" value="RRM"/>
    <property type="match status" value="2"/>
</dbReference>
<name>A0A2G5UMU4_9PELO</name>
<evidence type="ECO:0000313" key="9">
    <source>
        <dbReference type="EMBL" id="PIC40905.1"/>
    </source>
</evidence>
<evidence type="ECO:0000256" key="4">
    <source>
        <dbReference type="ARBA" id="ARBA00022884"/>
    </source>
</evidence>
<evidence type="ECO:0000256" key="2">
    <source>
        <dbReference type="ARBA" id="ARBA00022664"/>
    </source>
</evidence>
<keyword evidence="10" id="KW-1185">Reference proteome</keyword>
<protein>
    <recommendedName>
        <fullName evidence="8">RRM domain-containing protein</fullName>
    </recommendedName>
</protein>
<dbReference type="CDD" id="cd00590">
    <property type="entry name" value="RRM_SF"/>
    <property type="match status" value="1"/>
</dbReference>
<keyword evidence="5" id="KW-0539">Nucleus</keyword>
<feature type="domain" description="RRM" evidence="8">
    <location>
        <begin position="11"/>
        <end position="85"/>
    </location>
</feature>
<dbReference type="STRING" id="1611254.A0A2G5UMU4"/>
<evidence type="ECO:0000256" key="5">
    <source>
        <dbReference type="ARBA" id="ARBA00023242"/>
    </source>
</evidence>
<dbReference type="AlphaFoldDB" id="A0A2G5UMU4"/>
<dbReference type="SUPFAM" id="SSF54928">
    <property type="entry name" value="RNA-binding domain, RBD"/>
    <property type="match status" value="1"/>
</dbReference>
<dbReference type="InterPro" id="IPR050374">
    <property type="entry name" value="RRT5_SRSF_SR"/>
</dbReference>
<dbReference type="Pfam" id="PF00076">
    <property type="entry name" value="RRM_1"/>
    <property type="match status" value="2"/>
</dbReference>
<dbReference type="PANTHER" id="PTHR23003">
    <property type="entry name" value="RNA RECOGNITION MOTIF RRM DOMAIN CONTAINING PROTEIN"/>
    <property type="match status" value="1"/>
</dbReference>
<dbReference type="InterPro" id="IPR000504">
    <property type="entry name" value="RRM_dom"/>
</dbReference>
<feature type="domain" description="RRM" evidence="8">
    <location>
        <begin position="110"/>
        <end position="187"/>
    </location>
</feature>
<dbReference type="InterPro" id="IPR012677">
    <property type="entry name" value="Nucleotide-bd_a/b_plait_sf"/>
</dbReference>
<dbReference type="GO" id="GO:0005634">
    <property type="term" value="C:nucleus"/>
    <property type="evidence" value="ECO:0007669"/>
    <property type="project" value="UniProtKB-SubCell"/>
</dbReference>
<evidence type="ECO:0000256" key="7">
    <source>
        <dbReference type="SAM" id="MobiDB-lite"/>
    </source>
</evidence>
<evidence type="ECO:0000313" key="10">
    <source>
        <dbReference type="Proteomes" id="UP000230233"/>
    </source>
</evidence>
<sequence>MLLPETDEILDTVFVGNLPFKTKESQVEDMFQQYGFIRNIKIKREFGCAIAFVQFRESSDADAAVYGVNSTIVGNYRVYTDLTTGFVEPWSYTYDAFEIPKESKPRQFKFLVIVDNLPSSASWQDVKDHMRDAHGIKSTNVDFKTDRGYVEFEDQRGAEYAVKRYHQSLFRSHRGETRYINVRLGTPNPHKFADNIKRRSFTRQRSMSPIRRNSGGRDLKRVAFRDERRSVSCKRPREDNRSPIRRRPSLEDSPIRRSSTDDTDDSRRSSRSKYRKESSSPSVSRSPSPESFDSRQLDI</sequence>
<feature type="region of interest" description="Disordered" evidence="7">
    <location>
        <begin position="199"/>
        <end position="299"/>
    </location>
</feature>
<keyword evidence="2" id="KW-0507">mRNA processing</keyword>
<dbReference type="OrthoDB" id="10039782at2759"/>
<keyword evidence="3" id="KW-0677">Repeat</keyword>
<evidence type="ECO:0000259" key="8">
    <source>
        <dbReference type="PROSITE" id="PS50102"/>
    </source>
</evidence>
<keyword evidence="4 6" id="KW-0694">RNA-binding</keyword>
<dbReference type="Gene3D" id="3.30.70.330">
    <property type="match status" value="2"/>
</dbReference>
<feature type="compositionally biased region" description="Low complexity" evidence="7">
    <location>
        <begin position="279"/>
        <end position="291"/>
    </location>
</feature>
<dbReference type="Proteomes" id="UP000230233">
    <property type="component" value="Chromosome III"/>
</dbReference>
<evidence type="ECO:0000256" key="1">
    <source>
        <dbReference type="ARBA" id="ARBA00004123"/>
    </source>
</evidence>
<dbReference type="PANTHER" id="PTHR23003:SF62">
    <property type="entry name" value="SERINE_ARGININE (SR)-TYPE SHUTTLING MRNA BINDING PROTEIN NPL3"/>
    <property type="match status" value="1"/>
</dbReference>
<dbReference type="GO" id="GO:0005737">
    <property type="term" value="C:cytoplasm"/>
    <property type="evidence" value="ECO:0007669"/>
    <property type="project" value="TreeGrafter"/>
</dbReference>
<proteinExistence type="predicted"/>
<comment type="subcellular location">
    <subcellularLocation>
        <location evidence="1">Nucleus</location>
    </subcellularLocation>
</comment>
<reference evidence="10" key="1">
    <citation type="submission" date="2017-10" db="EMBL/GenBank/DDBJ databases">
        <title>Rapid genome shrinkage in a self-fertile nematode reveals novel sperm competition proteins.</title>
        <authorList>
            <person name="Yin D."/>
            <person name="Schwarz E.M."/>
            <person name="Thomas C.G."/>
            <person name="Felde R.L."/>
            <person name="Korf I.F."/>
            <person name="Cutter A.D."/>
            <person name="Schartner C.M."/>
            <person name="Ralston E.J."/>
            <person name="Meyer B.J."/>
            <person name="Haag E.S."/>
        </authorList>
    </citation>
    <scope>NUCLEOTIDE SEQUENCE [LARGE SCALE GENOMIC DNA]</scope>
    <source>
        <strain evidence="10">JU1422</strain>
    </source>
</reference>
<dbReference type="SMART" id="SM00360">
    <property type="entry name" value="RRM"/>
    <property type="match status" value="2"/>
</dbReference>
<evidence type="ECO:0000256" key="3">
    <source>
        <dbReference type="ARBA" id="ARBA00022737"/>
    </source>
</evidence>
<dbReference type="EMBL" id="PDUG01000003">
    <property type="protein sequence ID" value="PIC40905.1"/>
    <property type="molecule type" value="Genomic_DNA"/>
</dbReference>
<accession>A0A2G5UMU4</accession>
<gene>
    <name evidence="9" type="primary">Cnig_chr_III.g8500</name>
    <name evidence="9" type="ORF">B9Z55_008500</name>
</gene>
<feature type="compositionally biased region" description="Basic and acidic residues" evidence="7">
    <location>
        <begin position="215"/>
        <end position="268"/>
    </location>
</feature>
<dbReference type="FunFam" id="3.30.70.330:FF:001288">
    <property type="entry name" value="Protein CBG15138"/>
    <property type="match status" value="1"/>
</dbReference>
<dbReference type="InterPro" id="IPR035979">
    <property type="entry name" value="RBD_domain_sf"/>
</dbReference>
<dbReference type="GO" id="GO:0006397">
    <property type="term" value="P:mRNA processing"/>
    <property type="evidence" value="ECO:0007669"/>
    <property type="project" value="UniProtKB-KW"/>
</dbReference>
<evidence type="ECO:0000256" key="6">
    <source>
        <dbReference type="PROSITE-ProRule" id="PRU00176"/>
    </source>
</evidence>